<organism evidence="1 2">
    <name type="scientific">Scortum barcoo</name>
    <name type="common">barcoo grunter</name>
    <dbReference type="NCBI Taxonomy" id="214431"/>
    <lineage>
        <taxon>Eukaryota</taxon>
        <taxon>Metazoa</taxon>
        <taxon>Chordata</taxon>
        <taxon>Craniata</taxon>
        <taxon>Vertebrata</taxon>
        <taxon>Euteleostomi</taxon>
        <taxon>Actinopterygii</taxon>
        <taxon>Neopterygii</taxon>
        <taxon>Teleostei</taxon>
        <taxon>Neoteleostei</taxon>
        <taxon>Acanthomorphata</taxon>
        <taxon>Eupercaria</taxon>
        <taxon>Centrarchiformes</taxon>
        <taxon>Terapontoidei</taxon>
        <taxon>Terapontidae</taxon>
        <taxon>Scortum</taxon>
    </lineage>
</organism>
<comment type="caution">
    <text evidence="1">The sequence shown here is derived from an EMBL/GenBank/DDBJ whole genome shotgun (WGS) entry which is preliminary data.</text>
</comment>
<keyword evidence="2" id="KW-1185">Reference proteome</keyword>
<sequence>MLCYQLQRLPLRAFIDSGAEESFLDAQVAAQAGILSEALEKRACSGQQSPGSGGAPYKPKASSDTIDLSGVPHTYHDLKEVFSKDKAVSFPPHRPYDCTIELVTDAIFPSSWLYNLSRPENEVMEKYIKEFFFVEKKDSSLQPCIPFHGLNNITVKNKYPLPLTDSAFTPLQGAIIFT</sequence>
<gene>
    <name evidence="1" type="ORF">L3Q82_000418</name>
</gene>
<evidence type="ECO:0000313" key="2">
    <source>
        <dbReference type="Proteomes" id="UP000831701"/>
    </source>
</evidence>
<name>A0ACB8X9S3_9TELE</name>
<accession>A0ACB8X9S3</accession>
<proteinExistence type="predicted"/>
<dbReference type="EMBL" id="CM041531">
    <property type="protein sequence ID" value="KAI3376845.1"/>
    <property type="molecule type" value="Genomic_DNA"/>
</dbReference>
<dbReference type="Proteomes" id="UP000831701">
    <property type="component" value="Chromosome 1"/>
</dbReference>
<protein>
    <submittedName>
        <fullName evidence="1">Uncharacterized protein</fullName>
    </submittedName>
</protein>
<evidence type="ECO:0000313" key="1">
    <source>
        <dbReference type="EMBL" id="KAI3376845.1"/>
    </source>
</evidence>
<reference evidence="1" key="1">
    <citation type="submission" date="2022-04" db="EMBL/GenBank/DDBJ databases">
        <title>Jade perch genome.</title>
        <authorList>
            <person name="Chao B."/>
        </authorList>
    </citation>
    <scope>NUCLEOTIDE SEQUENCE</scope>
    <source>
        <strain evidence="1">CB-2022</strain>
    </source>
</reference>